<dbReference type="AlphaFoldDB" id="R0HFJ8"/>
<feature type="non-terminal residue" evidence="6">
    <location>
        <position position="1"/>
    </location>
</feature>
<keyword evidence="7" id="KW-1185">Reference proteome</keyword>
<name>R0HFJ8_9BRAS</name>
<dbReference type="InterPro" id="IPR046341">
    <property type="entry name" value="SET_dom_sf"/>
</dbReference>
<evidence type="ECO:0000256" key="2">
    <source>
        <dbReference type="ARBA" id="ARBA00022679"/>
    </source>
</evidence>
<dbReference type="FunFam" id="3.90.1420.10:FF:000012">
    <property type="entry name" value="Predicted protein"/>
    <property type="match status" value="1"/>
</dbReference>
<keyword evidence="2" id="KW-0808">Transferase</keyword>
<dbReference type="GO" id="GO:0032259">
    <property type="term" value="P:methylation"/>
    <property type="evidence" value="ECO:0007669"/>
    <property type="project" value="UniProtKB-KW"/>
</dbReference>
<dbReference type="Gene3D" id="3.90.1420.10">
    <property type="entry name" value="Rubisco LSMT, substrate-binding domain"/>
    <property type="match status" value="1"/>
</dbReference>
<dbReference type="FunFam" id="3.90.1410.10:FF:000005">
    <property type="entry name" value="Ribulose-1,5 bisphosphate carboxylase/oxygenase large subunit N-methyltransferase, chloroplastic"/>
    <property type="match status" value="1"/>
</dbReference>
<dbReference type="InterPro" id="IPR044431">
    <property type="entry name" value="SET_RBCMT"/>
</dbReference>
<dbReference type="InterPro" id="IPR036464">
    <property type="entry name" value="Rubisco_LSMT_subst-bd_sf"/>
</dbReference>
<evidence type="ECO:0000313" key="6">
    <source>
        <dbReference type="EMBL" id="EOA23875.1"/>
    </source>
</evidence>
<dbReference type="PANTHER" id="PTHR13271">
    <property type="entry name" value="UNCHARACTERIZED PUTATIVE METHYLTRANSFERASE"/>
    <property type="match status" value="1"/>
</dbReference>
<proteinExistence type="predicted"/>
<reference evidence="7" key="1">
    <citation type="journal article" date="2013" name="Nat. Genet.">
        <title>The Capsella rubella genome and the genomic consequences of rapid mating system evolution.</title>
        <authorList>
            <person name="Slotte T."/>
            <person name="Hazzouri K.M."/>
            <person name="Agren J.A."/>
            <person name="Koenig D."/>
            <person name="Maumus F."/>
            <person name="Guo Y.L."/>
            <person name="Steige K."/>
            <person name="Platts A.E."/>
            <person name="Escobar J.S."/>
            <person name="Newman L.K."/>
            <person name="Wang W."/>
            <person name="Mandakova T."/>
            <person name="Vello E."/>
            <person name="Smith L.M."/>
            <person name="Henz S.R."/>
            <person name="Steffen J."/>
            <person name="Takuno S."/>
            <person name="Brandvain Y."/>
            <person name="Coop G."/>
            <person name="Andolfatto P."/>
            <person name="Hu T.T."/>
            <person name="Blanchette M."/>
            <person name="Clark R.M."/>
            <person name="Quesneville H."/>
            <person name="Nordborg M."/>
            <person name="Gaut B.S."/>
            <person name="Lysak M.A."/>
            <person name="Jenkins J."/>
            <person name="Grimwood J."/>
            <person name="Chapman J."/>
            <person name="Prochnik S."/>
            <person name="Shu S."/>
            <person name="Rokhsar D."/>
            <person name="Schmutz J."/>
            <person name="Weigel D."/>
            <person name="Wright S.I."/>
        </authorList>
    </citation>
    <scope>NUCLEOTIDE SEQUENCE [LARGE SCALE GENOMIC DNA]</scope>
    <source>
        <strain evidence="7">cv. Monte Gargano</strain>
    </source>
</reference>
<dbReference type="GO" id="GO:0016279">
    <property type="term" value="F:protein-lysine N-methyltransferase activity"/>
    <property type="evidence" value="ECO:0007669"/>
    <property type="project" value="InterPro"/>
</dbReference>
<dbReference type="CDD" id="cd19179">
    <property type="entry name" value="SET_RBCMT"/>
    <property type="match status" value="1"/>
</dbReference>
<dbReference type="KEGG" id="crb:17886070"/>
<gene>
    <name evidence="6" type="ORF">CARUB_v10017091mg</name>
</gene>
<dbReference type="PANTHER" id="PTHR13271:SF134">
    <property type="entry name" value="OS01G0976450 PROTEIN"/>
    <property type="match status" value="1"/>
</dbReference>
<feature type="domain" description="Rubisco LSMT substrate-binding" evidence="5">
    <location>
        <begin position="317"/>
        <end position="464"/>
    </location>
</feature>
<evidence type="ECO:0000259" key="4">
    <source>
        <dbReference type="Pfam" id="PF00856"/>
    </source>
</evidence>
<dbReference type="OrthoDB" id="441812at2759"/>
<dbReference type="InterPro" id="IPR050600">
    <property type="entry name" value="SETD3_SETD6_MTase"/>
</dbReference>
<dbReference type="SUPFAM" id="SSF82199">
    <property type="entry name" value="SET domain"/>
    <property type="match status" value="1"/>
</dbReference>
<protein>
    <recommendedName>
        <fullName evidence="8">SET domain-containing protein</fullName>
    </recommendedName>
</protein>
<dbReference type="InterPro" id="IPR001214">
    <property type="entry name" value="SET_dom"/>
</dbReference>
<accession>R0HFJ8</accession>
<evidence type="ECO:0008006" key="8">
    <source>
        <dbReference type="Google" id="ProtNLM"/>
    </source>
</evidence>
<keyword evidence="3" id="KW-0949">S-adenosyl-L-methionine</keyword>
<dbReference type="Pfam" id="PF00856">
    <property type="entry name" value="SET"/>
    <property type="match status" value="1"/>
</dbReference>
<evidence type="ECO:0000313" key="7">
    <source>
        <dbReference type="Proteomes" id="UP000029121"/>
    </source>
</evidence>
<keyword evidence="1" id="KW-0489">Methyltransferase</keyword>
<dbReference type="EMBL" id="KB870809">
    <property type="protein sequence ID" value="EOA23875.1"/>
    <property type="molecule type" value="Genomic_DNA"/>
</dbReference>
<feature type="domain" description="SET" evidence="4">
    <location>
        <begin position="88"/>
        <end position="286"/>
    </location>
</feature>
<evidence type="ECO:0000259" key="5">
    <source>
        <dbReference type="Pfam" id="PF09273"/>
    </source>
</evidence>
<dbReference type="STRING" id="81985.R0HFJ8"/>
<sequence length="492" mass="56142">PSHKYERWLLTRQPIRPEMLLCIPTVKLFRVQQRHNFSSLAKRFSLTGKLPLDPQTQASLDKDFLPWLERIAGSKITDTLTIGKSTYGRSLFASKVIHAGDCILKVPFNAQITPDELPPDIRVSLADEVGNVGKLAAVLISEKKMGQKSRWVPYISRLPQPAEMHSTIFWGEDEFSMIRCSAVHKETLKQKVQIEKEFSFVAQAYKQHCPMVTEPPDLEDFMYAYALVGSRAWETSKGISLIPFADFMNHDRLSASIFISDEEKQLSEVTADRNYSPGDEVFIKYGEFSNATLMLDFGFTLPYNIHDEVQIQMVVPNDDPLRNMKLGLLWTHHTRTVKDINIFHSSCDSFTIKEVKSAIGKGRGIPQSLRAFARVLSCTIPQELNDLSKEAAQNDGRLARLPLKDRSRELEAHKILLSHINRLIEDHSACIKDMEESKCYFGSQRLVVRRQMARDLLYGELRVLRSAAEWLSHYCTALFTETSLYNSNIPMN</sequence>
<organism evidence="6 7">
    <name type="scientific">Capsella rubella</name>
    <dbReference type="NCBI Taxonomy" id="81985"/>
    <lineage>
        <taxon>Eukaryota</taxon>
        <taxon>Viridiplantae</taxon>
        <taxon>Streptophyta</taxon>
        <taxon>Embryophyta</taxon>
        <taxon>Tracheophyta</taxon>
        <taxon>Spermatophyta</taxon>
        <taxon>Magnoliopsida</taxon>
        <taxon>eudicotyledons</taxon>
        <taxon>Gunneridae</taxon>
        <taxon>Pentapetalae</taxon>
        <taxon>rosids</taxon>
        <taxon>malvids</taxon>
        <taxon>Brassicales</taxon>
        <taxon>Brassicaceae</taxon>
        <taxon>Camelineae</taxon>
        <taxon>Capsella</taxon>
    </lineage>
</organism>
<evidence type="ECO:0000256" key="3">
    <source>
        <dbReference type="ARBA" id="ARBA00022691"/>
    </source>
</evidence>
<dbReference type="eggNOG" id="KOG1338">
    <property type="taxonomic scope" value="Eukaryota"/>
</dbReference>
<dbReference type="Proteomes" id="UP000029121">
    <property type="component" value="Unassembled WGS sequence"/>
</dbReference>
<dbReference type="InterPro" id="IPR015353">
    <property type="entry name" value="Rubisco_LSMT_subst-bd"/>
</dbReference>
<dbReference type="Pfam" id="PF09273">
    <property type="entry name" value="Rubis-subs-bind"/>
    <property type="match status" value="1"/>
</dbReference>
<dbReference type="Gene3D" id="3.90.1410.10">
    <property type="entry name" value="set domain protein methyltransferase, domain 1"/>
    <property type="match status" value="1"/>
</dbReference>
<evidence type="ECO:0000256" key="1">
    <source>
        <dbReference type="ARBA" id="ARBA00022603"/>
    </source>
</evidence>